<dbReference type="GO" id="GO:0006166">
    <property type="term" value="P:purine ribonucleoside salvage"/>
    <property type="evidence" value="ECO:0007669"/>
    <property type="project" value="UniProtKB-KW"/>
</dbReference>
<dbReference type="FunFam" id="3.40.50.2020:FF:000006">
    <property type="entry name" value="Hypoxanthine phosphoribosyltransferase"/>
    <property type="match status" value="1"/>
</dbReference>
<evidence type="ECO:0000256" key="15">
    <source>
        <dbReference type="RuleBase" id="RU364099"/>
    </source>
</evidence>
<evidence type="ECO:0000256" key="8">
    <source>
        <dbReference type="ARBA" id="ARBA00022679"/>
    </source>
</evidence>
<comment type="cofactor">
    <cofactor evidence="1 15">
        <name>Mg(2+)</name>
        <dbReference type="ChEBI" id="CHEBI:18420"/>
    </cofactor>
</comment>
<keyword evidence="10 15" id="KW-0660">Purine salvage</keyword>
<evidence type="ECO:0000256" key="9">
    <source>
        <dbReference type="ARBA" id="ARBA00022723"/>
    </source>
</evidence>
<dbReference type="PANTHER" id="PTHR43340">
    <property type="entry name" value="HYPOXANTHINE-GUANINE PHOSPHORIBOSYLTRANSFERASE"/>
    <property type="match status" value="1"/>
</dbReference>
<keyword evidence="9 15" id="KW-0479">Metal-binding</keyword>
<feature type="domain" description="Phosphoribosyltransferase" evidence="16">
    <location>
        <begin position="8"/>
        <end position="154"/>
    </location>
</feature>
<keyword evidence="7 15" id="KW-0328">Glycosyltransferase</keyword>
<comment type="similarity">
    <text evidence="4 15">Belongs to the purine/pyrimidine phosphoribosyltransferase family.</text>
</comment>
<comment type="catalytic activity">
    <reaction evidence="14">
        <text>IMP + diphosphate = hypoxanthine + 5-phospho-alpha-D-ribose 1-diphosphate</text>
        <dbReference type="Rhea" id="RHEA:17973"/>
        <dbReference type="ChEBI" id="CHEBI:17368"/>
        <dbReference type="ChEBI" id="CHEBI:33019"/>
        <dbReference type="ChEBI" id="CHEBI:58017"/>
        <dbReference type="ChEBI" id="CHEBI:58053"/>
        <dbReference type="EC" id="2.4.2.8"/>
    </reaction>
    <physiologicalReaction direction="right-to-left" evidence="14">
        <dbReference type="Rhea" id="RHEA:17975"/>
    </physiologicalReaction>
</comment>
<protein>
    <recommendedName>
        <fullName evidence="5 15">Hypoxanthine phosphoribosyltransferase</fullName>
        <ecNumber evidence="5 15">2.4.2.8</ecNumber>
    </recommendedName>
</protein>
<dbReference type="GO" id="GO:0046100">
    <property type="term" value="P:hypoxanthine metabolic process"/>
    <property type="evidence" value="ECO:0007669"/>
    <property type="project" value="TreeGrafter"/>
</dbReference>
<dbReference type="UniPathway" id="UPA00591">
    <property type="reaction ID" value="UER00648"/>
</dbReference>
<dbReference type="Gene3D" id="3.40.50.2020">
    <property type="match status" value="1"/>
</dbReference>
<dbReference type="InterPro" id="IPR000836">
    <property type="entry name" value="PRTase_dom"/>
</dbReference>
<comment type="catalytic activity">
    <reaction evidence="13">
        <text>GMP + diphosphate = guanine + 5-phospho-alpha-D-ribose 1-diphosphate</text>
        <dbReference type="Rhea" id="RHEA:25424"/>
        <dbReference type="ChEBI" id="CHEBI:16235"/>
        <dbReference type="ChEBI" id="CHEBI:33019"/>
        <dbReference type="ChEBI" id="CHEBI:58017"/>
        <dbReference type="ChEBI" id="CHEBI:58115"/>
        <dbReference type="EC" id="2.4.2.8"/>
    </reaction>
    <physiologicalReaction direction="right-to-left" evidence="13">
        <dbReference type="Rhea" id="RHEA:25426"/>
    </physiologicalReaction>
</comment>
<dbReference type="GO" id="GO:0005829">
    <property type="term" value="C:cytosol"/>
    <property type="evidence" value="ECO:0007669"/>
    <property type="project" value="TreeGrafter"/>
</dbReference>
<keyword evidence="12 15" id="KW-0460">Magnesium</keyword>
<dbReference type="EMBL" id="NVSR01000021">
    <property type="protein sequence ID" value="PCI29038.1"/>
    <property type="molecule type" value="Genomic_DNA"/>
</dbReference>
<evidence type="ECO:0000259" key="16">
    <source>
        <dbReference type="Pfam" id="PF00156"/>
    </source>
</evidence>
<dbReference type="AlphaFoldDB" id="A0A2A4T679"/>
<dbReference type="GO" id="GO:0004422">
    <property type="term" value="F:hypoxanthine phosphoribosyltransferase activity"/>
    <property type="evidence" value="ECO:0007669"/>
    <property type="project" value="InterPro"/>
</dbReference>
<evidence type="ECO:0000256" key="6">
    <source>
        <dbReference type="ARBA" id="ARBA00022490"/>
    </source>
</evidence>
<dbReference type="GO" id="GO:0000166">
    <property type="term" value="F:nucleotide binding"/>
    <property type="evidence" value="ECO:0007669"/>
    <property type="project" value="UniProtKB-KW"/>
</dbReference>
<evidence type="ECO:0000256" key="3">
    <source>
        <dbReference type="ARBA" id="ARBA00004669"/>
    </source>
</evidence>
<dbReference type="PANTHER" id="PTHR43340:SF1">
    <property type="entry name" value="HYPOXANTHINE PHOSPHORIBOSYLTRANSFERASE"/>
    <property type="match status" value="1"/>
</dbReference>
<dbReference type="Proteomes" id="UP000218113">
    <property type="component" value="Unassembled WGS sequence"/>
</dbReference>
<dbReference type="GO" id="GO:0032263">
    <property type="term" value="P:GMP salvage"/>
    <property type="evidence" value="ECO:0007669"/>
    <property type="project" value="TreeGrafter"/>
</dbReference>
<evidence type="ECO:0000256" key="13">
    <source>
        <dbReference type="ARBA" id="ARBA00048811"/>
    </source>
</evidence>
<accession>A0A2A4T679</accession>
<comment type="subcellular location">
    <subcellularLocation>
        <location evidence="2 15">Cytoplasm</location>
    </subcellularLocation>
</comment>
<evidence type="ECO:0000256" key="5">
    <source>
        <dbReference type="ARBA" id="ARBA00011895"/>
    </source>
</evidence>
<dbReference type="GO" id="GO:0000287">
    <property type="term" value="F:magnesium ion binding"/>
    <property type="evidence" value="ECO:0007669"/>
    <property type="project" value="TreeGrafter"/>
</dbReference>
<dbReference type="InterPro" id="IPR029057">
    <property type="entry name" value="PRTase-like"/>
</dbReference>
<evidence type="ECO:0000256" key="4">
    <source>
        <dbReference type="ARBA" id="ARBA00008391"/>
    </source>
</evidence>
<comment type="pathway">
    <text evidence="3 15">Purine metabolism; IMP biosynthesis via salvage pathway; IMP from hypoxanthine: step 1/1.</text>
</comment>
<dbReference type="GO" id="GO:0032264">
    <property type="term" value="P:IMP salvage"/>
    <property type="evidence" value="ECO:0007669"/>
    <property type="project" value="UniProtKB-UniPathway"/>
</dbReference>
<name>A0A2A4T679_9DELT</name>
<evidence type="ECO:0000256" key="1">
    <source>
        <dbReference type="ARBA" id="ARBA00001946"/>
    </source>
</evidence>
<keyword evidence="8 15" id="KW-0808">Transferase</keyword>
<dbReference type="Pfam" id="PF00156">
    <property type="entry name" value="Pribosyltran"/>
    <property type="match status" value="1"/>
</dbReference>
<evidence type="ECO:0000256" key="11">
    <source>
        <dbReference type="ARBA" id="ARBA00022741"/>
    </source>
</evidence>
<sequence length="169" mass="19272">MIEIYISQEQIREKVVELGKKISEDYQGKEILMIVLLKGSFVFAADLARAVDGDVRLDFMKVSSYEGENSTGEVRILKDLDEKINGRHVLVIEDIIDTGLTLTKIMDVLKGRNPASLEICTFLNKPSRRLKEVDVKYSGFEIEDKFVIGYGLDYDQKYRQLPYIGEVVS</sequence>
<evidence type="ECO:0000256" key="10">
    <source>
        <dbReference type="ARBA" id="ARBA00022726"/>
    </source>
</evidence>
<evidence type="ECO:0000256" key="7">
    <source>
        <dbReference type="ARBA" id="ARBA00022676"/>
    </source>
</evidence>
<evidence type="ECO:0000313" key="18">
    <source>
        <dbReference type="Proteomes" id="UP000218113"/>
    </source>
</evidence>
<proteinExistence type="inferred from homology"/>
<dbReference type="GO" id="GO:0052657">
    <property type="term" value="F:guanine phosphoribosyltransferase activity"/>
    <property type="evidence" value="ECO:0007669"/>
    <property type="project" value="UniProtKB-ARBA"/>
</dbReference>
<dbReference type="GO" id="GO:0006178">
    <property type="term" value="P:guanine salvage"/>
    <property type="evidence" value="ECO:0007669"/>
    <property type="project" value="TreeGrafter"/>
</dbReference>
<keyword evidence="6 15" id="KW-0963">Cytoplasm</keyword>
<comment type="caution">
    <text evidence="17">The sequence shown here is derived from an EMBL/GenBank/DDBJ whole genome shotgun (WGS) entry which is preliminary data.</text>
</comment>
<dbReference type="NCBIfam" id="TIGR01203">
    <property type="entry name" value="HGPRTase"/>
    <property type="match status" value="1"/>
</dbReference>
<dbReference type="CDD" id="cd06223">
    <property type="entry name" value="PRTases_typeI"/>
    <property type="match status" value="1"/>
</dbReference>
<evidence type="ECO:0000256" key="14">
    <source>
        <dbReference type="ARBA" id="ARBA00049402"/>
    </source>
</evidence>
<dbReference type="InterPro" id="IPR050408">
    <property type="entry name" value="HGPRT"/>
</dbReference>
<keyword evidence="11 15" id="KW-0547">Nucleotide-binding</keyword>
<evidence type="ECO:0000313" key="17">
    <source>
        <dbReference type="EMBL" id="PCI29038.1"/>
    </source>
</evidence>
<dbReference type="EC" id="2.4.2.8" evidence="5 15"/>
<gene>
    <name evidence="17" type="primary">hpt</name>
    <name evidence="17" type="ORF">COB67_05065</name>
</gene>
<organism evidence="17 18">
    <name type="scientific">SAR324 cluster bacterium</name>
    <dbReference type="NCBI Taxonomy" id="2024889"/>
    <lineage>
        <taxon>Bacteria</taxon>
        <taxon>Deltaproteobacteria</taxon>
        <taxon>SAR324 cluster</taxon>
    </lineage>
</organism>
<dbReference type="InterPro" id="IPR005904">
    <property type="entry name" value="Hxn_phspho_trans"/>
</dbReference>
<evidence type="ECO:0000256" key="2">
    <source>
        <dbReference type="ARBA" id="ARBA00004496"/>
    </source>
</evidence>
<dbReference type="SUPFAM" id="SSF53271">
    <property type="entry name" value="PRTase-like"/>
    <property type="match status" value="1"/>
</dbReference>
<evidence type="ECO:0000256" key="12">
    <source>
        <dbReference type="ARBA" id="ARBA00022842"/>
    </source>
</evidence>
<reference evidence="18" key="1">
    <citation type="submission" date="2017-08" db="EMBL/GenBank/DDBJ databases">
        <title>A dynamic microbial community with high functional redundancy inhabits the cold, oxic subseafloor aquifer.</title>
        <authorList>
            <person name="Tully B.J."/>
            <person name="Wheat C.G."/>
            <person name="Glazer B.T."/>
            <person name="Huber J.A."/>
        </authorList>
    </citation>
    <scope>NUCLEOTIDE SEQUENCE [LARGE SCALE GENOMIC DNA]</scope>
</reference>